<feature type="transmembrane region" description="Helical" evidence="1">
    <location>
        <begin position="317"/>
        <end position="339"/>
    </location>
</feature>
<evidence type="ECO:0000256" key="2">
    <source>
        <dbReference type="SAM" id="SignalP"/>
    </source>
</evidence>
<feature type="transmembrane region" description="Helical" evidence="1">
    <location>
        <begin position="442"/>
        <end position="466"/>
    </location>
</feature>
<dbReference type="InterPro" id="IPR051224">
    <property type="entry name" value="NiCoT_RcnA"/>
</dbReference>
<evidence type="ECO:0000256" key="1">
    <source>
        <dbReference type="SAM" id="Phobius"/>
    </source>
</evidence>
<gene>
    <name evidence="4" type="ORF">HDF16_000299</name>
</gene>
<dbReference type="GO" id="GO:0006824">
    <property type="term" value="P:cobalt ion transport"/>
    <property type="evidence" value="ECO:0007669"/>
    <property type="project" value="UniProtKB-KW"/>
</dbReference>
<dbReference type="GO" id="GO:0015099">
    <property type="term" value="F:nickel cation transmembrane transporter activity"/>
    <property type="evidence" value="ECO:0007669"/>
    <property type="project" value="TreeGrafter"/>
</dbReference>
<sequence>MSRAAALVLMMVWAGSCLAHPMGNFSINHYSGIHIERDAIEVRYIIDIAEIPTYQEIQNAGISARADDPALRPYLAQQAAAWEKGLRLAVNGEAVKLSLGKPSVIFPPGAGGLPTMKIGVVYRGKVAAGDGHLRLHYSDGNYEGHAGWKEIVVTTGSGITLEGPQPFKVDRSAQLTDYPTNLLNSPPQDLEAEFNYSVAAPLIAESKPITPSVASASAKQSSANTDAIVKPAPAQPSALAPVVAAPEPDLKLQANKQATPRNKFTELMTRPGLGLGFLLTAAFLAAGLGAMHALEPGHGKTIVAAYLVGSRGKTRHAVGLGVLVTAAHTAGVYLLGAVVLYASKYVIPEQIYPWLSIFSGLVIAVMAVYMLLRAWTGVSEPDQDADGVMHSHWYSKKRDDVQATSDKTVSLKQLLLLGITGGIIPCPAALVVLLSAVSLHRIGLGLFLIVCFSLGLAIVLIAIGIAMVRARTLLSQWKSDSPWIQRYIPMASASAMLIAGLAIAATALPATGISFHWSSLTDGHAGSFVAIVALGLVLGMRHSTDPDHVVAVSTIVSRERSVKQGAIIGMMWGFGHTLTIFIVGAAIILFNLTIPPRIGLSMEMAVAAMLILLGVLNLTGVLRRLTERFTPAPKNDVLMDGAAPSSGAIGRLVSRFGYYHLLRPLAIGLVHGLAGSAAVALLVLSMIHSPAWAIAYLVIFGLGTVAGMMLMTTVMAIPVALTTNGSMKVLTTASGLVSVCFGLFLVYHLGFVDGLFTSHVHWTPE</sequence>
<evidence type="ECO:0000313" key="5">
    <source>
        <dbReference type="Proteomes" id="UP000540989"/>
    </source>
</evidence>
<feature type="transmembrane region" description="Helical" evidence="1">
    <location>
        <begin position="567"/>
        <end position="592"/>
    </location>
</feature>
<dbReference type="PANTHER" id="PTHR40659:SF1">
    <property type="entry name" value="NICKEL_COBALT EFFLUX SYSTEM RCNA"/>
    <property type="match status" value="1"/>
</dbReference>
<organism evidence="4 5">
    <name type="scientific">Granulicella aggregans</name>
    <dbReference type="NCBI Taxonomy" id="474949"/>
    <lineage>
        <taxon>Bacteria</taxon>
        <taxon>Pseudomonadati</taxon>
        <taxon>Acidobacteriota</taxon>
        <taxon>Terriglobia</taxon>
        <taxon>Terriglobales</taxon>
        <taxon>Acidobacteriaceae</taxon>
        <taxon>Granulicella</taxon>
    </lineage>
</organism>
<dbReference type="AlphaFoldDB" id="A0A7W7Z9A4"/>
<dbReference type="Proteomes" id="UP000540989">
    <property type="component" value="Unassembled WGS sequence"/>
</dbReference>
<feature type="transmembrane region" description="Helical" evidence="1">
    <location>
        <begin position="729"/>
        <end position="749"/>
    </location>
</feature>
<dbReference type="Pfam" id="PF13386">
    <property type="entry name" value="DsbD_2"/>
    <property type="match status" value="1"/>
</dbReference>
<dbReference type="GO" id="GO:0005886">
    <property type="term" value="C:plasma membrane"/>
    <property type="evidence" value="ECO:0007669"/>
    <property type="project" value="UniProtKB-SubCell"/>
</dbReference>
<evidence type="ECO:0000313" key="4">
    <source>
        <dbReference type="EMBL" id="MBB5055630.1"/>
    </source>
</evidence>
<keyword evidence="5" id="KW-1185">Reference proteome</keyword>
<feature type="signal peptide" evidence="2">
    <location>
        <begin position="1"/>
        <end position="19"/>
    </location>
</feature>
<evidence type="ECO:0000259" key="3">
    <source>
        <dbReference type="Pfam" id="PF13386"/>
    </source>
</evidence>
<feature type="transmembrane region" description="Helical" evidence="1">
    <location>
        <begin position="523"/>
        <end position="540"/>
    </location>
</feature>
<dbReference type="GO" id="GO:0046583">
    <property type="term" value="F:monoatomic cation efflux transmembrane transporter activity"/>
    <property type="evidence" value="ECO:0007669"/>
    <property type="project" value="TreeGrafter"/>
</dbReference>
<feature type="transmembrane region" description="Helical" evidence="1">
    <location>
        <begin position="414"/>
        <end position="436"/>
    </location>
</feature>
<dbReference type="EMBL" id="JACHIP010000001">
    <property type="protein sequence ID" value="MBB5055630.1"/>
    <property type="molecule type" value="Genomic_DNA"/>
</dbReference>
<feature type="transmembrane region" description="Helical" evidence="1">
    <location>
        <begin position="351"/>
        <end position="372"/>
    </location>
</feature>
<dbReference type="PROSITE" id="PS51257">
    <property type="entry name" value="PROKAR_LIPOPROTEIN"/>
    <property type="match status" value="1"/>
</dbReference>
<proteinExistence type="predicted"/>
<keyword evidence="1" id="KW-0812">Transmembrane</keyword>
<feature type="transmembrane region" description="Helical" evidence="1">
    <location>
        <begin position="665"/>
        <end position="687"/>
    </location>
</feature>
<dbReference type="PANTHER" id="PTHR40659">
    <property type="entry name" value="NICKEL/COBALT EFFLUX SYSTEM RCNA"/>
    <property type="match status" value="1"/>
</dbReference>
<dbReference type="GO" id="GO:0010045">
    <property type="term" value="P:response to nickel cation"/>
    <property type="evidence" value="ECO:0007669"/>
    <property type="project" value="TreeGrafter"/>
</dbReference>
<feature type="transmembrane region" description="Helical" evidence="1">
    <location>
        <begin position="693"/>
        <end position="717"/>
    </location>
</feature>
<accession>A0A7W7Z9A4</accession>
<keyword evidence="2" id="KW-0732">Signal</keyword>
<feature type="transmembrane region" description="Helical" evidence="1">
    <location>
        <begin position="604"/>
        <end position="622"/>
    </location>
</feature>
<keyword evidence="1" id="KW-0472">Membrane</keyword>
<name>A0A7W7Z9A4_9BACT</name>
<dbReference type="GO" id="GO:0032025">
    <property type="term" value="P:response to cobalt ion"/>
    <property type="evidence" value="ECO:0007669"/>
    <property type="project" value="TreeGrafter"/>
</dbReference>
<keyword evidence="1" id="KW-1133">Transmembrane helix</keyword>
<feature type="transmembrane region" description="Helical" evidence="1">
    <location>
        <begin position="487"/>
        <end position="511"/>
    </location>
</feature>
<dbReference type="InterPro" id="IPR039447">
    <property type="entry name" value="UreH-like_TM_dom"/>
</dbReference>
<protein>
    <submittedName>
        <fullName evidence="4">ABC-type nickel/cobalt efflux system permease component RcnA</fullName>
    </submittedName>
</protein>
<feature type="chain" id="PRO_5030978427" evidence="2">
    <location>
        <begin position="20"/>
        <end position="765"/>
    </location>
</feature>
<comment type="caution">
    <text evidence="4">The sequence shown here is derived from an EMBL/GenBank/DDBJ whole genome shotgun (WGS) entry which is preliminary data.</text>
</comment>
<feature type="transmembrane region" description="Helical" evidence="1">
    <location>
        <begin position="273"/>
        <end position="294"/>
    </location>
</feature>
<dbReference type="RefSeq" id="WP_221312417.1">
    <property type="nucleotide sequence ID" value="NZ_JACHIP010000001.1"/>
</dbReference>
<feature type="domain" description="Urease accessory protein UreH-like transmembrane" evidence="3">
    <location>
        <begin position="325"/>
        <end position="474"/>
    </location>
</feature>
<reference evidence="4 5" key="1">
    <citation type="submission" date="2020-08" db="EMBL/GenBank/DDBJ databases">
        <title>Genomic Encyclopedia of Type Strains, Phase IV (KMG-V): Genome sequencing to study the core and pangenomes of soil and plant-associated prokaryotes.</title>
        <authorList>
            <person name="Whitman W."/>
        </authorList>
    </citation>
    <scope>NUCLEOTIDE SEQUENCE [LARGE SCALE GENOMIC DNA]</scope>
    <source>
        <strain evidence="4 5">M8UP14</strain>
    </source>
</reference>